<keyword evidence="4" id="KW-0500">Molybdenum</keyword>
<dbReference type="RefSeq" id="WP_014955925.1">
    <property type="nucleotide sequence ID" value="NZ_FNLL01000002.1"/>
</dbReference>
<dbReference type="SUPFAM" id="SSF53706">
    <property type="entry name" value="Formate dehydrogenase/DMSO reductase, domains 1-3"/>
    <property type="match status" value="1"/>
</dbReference>
<keyword evidence="6" id="KW-0732">Signal</keyword>
<evidence type="ECO:0000256" key="4">
    <source>
        <dbReference type="ARBA" id="ARBA00022505"/>
    </source>
</evidence>
<keyword evidence="3" id="KW-0004">4Fe-4S</keyword>
<dbReference type="PROSITE" id="PS00932">
    <property type="entry name" value="MOLYBDOPTERIN_PROK_3"/>
    <property type="match status" value="1"/>
</dbReference>
<dbReference type="Gene3D" id="3.40.50.740">
    <property type="match status" value="1"/>
</dbReference>
<dbReference type="Pfam" id="PF00384">
    <property type="entry name" value="Molybdopterin"/>
    <property type="match status" value="1"/>
</dbReference>
<dbReference type="PROSITE" id="PS51669">
    <property type="entry name" value="4FE4S_MOW_BIS_MGD"/>
    <property type="match status" value="1"/>
</dbReference>
<dbReference type="GO" id="GO:0016491">
    <property type="term" value="F:oxidoreductase activity"/>
    <property type="evidence" value="ECO:0007669"/>
    <property type="project" value="UniProtKB-KW"/>
</dbReference>
<reference evidence="12" key="1">
    <citation type="submission" date="2016-10" db="EMBL/GenBank/DDBJ databases">
        <authorList>
            <person name="Varghese N."/>
            <person name="Submissions S."/>
        </authorList>
    </citation>
    <scope>NUCLEOTIDE SEQUENCE [LARGE SCALE GENOMIC DNA]</scope>
    <source>
        <strain evidence="12">DSM 3384</strain>
    </source>
</reference>
<dbReference type="GO" id="GO:0051539">
    <property type="term" value="F:4 iron, 4 sulfur cluster binding"/>
    <property type="evidence" value="ECO:0007669"/>
    <property type="project" value="UniProtKB-KW"/>
</dbReference>
<dbReference type="Gene3D" id="3.40.228.10">
    <property type="entry name" value="Dimethylsulfoxide Reductase, domain 2"/>
    <property type="match status" value="1"/>
</dbReference>
<evidence type="ECO:0000256" key="2">
    <source>
        <dbReference type="ARBA" id="ARBA00010312"/>
    </source>
</evidence>
<dbReference type="Proteomes" id="UP000199608">
    <property type="component" value="Unassembled WGS sequence"/>
</dbReference>
<dbReference type="SMART" id="SM00926">
    <property type="entry name" value="Molybdop_Fe4S4"/>
    <property type="match status" value="1"/>
</dbReference>
<accession>A0A1H2E3M2</accession>
<dbReference type="InterPro" id="IPR006655">
    <property type="entry name" value="Mopterin_OxRdtase_prok_CS"/>
</dbReference>
<organism evidence="11 12">
    <name type="scientific">Desulfobacula phenolica</name>
    <dbReference type="NCBI Taxonomy" id="90732"/>
    <lineage>
        <taxon>Bacteria</taxon>
        <taxon>Pseudomonadati</taxon>
        <taxon>Thermodesulfobacteriota</taxon>
        <taxon>Desulfobacteria</taxon>
        <taxon>Desulfobacterales</taxon>
        <taxon>Desulfobacteraceae</taxon>
        <taxon>Desulfobacula</taxon>
    </lineage>
</organism>
<evidence type="ECO:0000256" key="7">
    <source>
        <dbReference type="ARBA" id="ARBA00023002"/>
    </source>
</evidence>
<dbReference type="Pfam" id="PF01568">
    <property type="entry name" value="Molydop_binding"/>
    <property type="match status" value="1"/>
</dbReference>
<feature type="domain" description="4Fe-4S Mo/W bis-MGD-type" evidence="10">
    <location>
        <begin position="2"/>
        <end position="58"/>
    </location>
</feature>
<dbReference type="CDD" id="cd02778">
    <property type="entry name" value="MopB_CT_Thiosulfate-R-like"/>
    <property type="match status" value="1"/>
</dbReference>
<dbReference type="EMBL" id="FNLL01000002">
    <property type="protein sequence ID" value="SDT89802.1"/>
    <property type="molecule type" value="Genomic_DNA"/>
</dbReference>
<evidence type="ECO:0000256" key="6">
    <source>
        <dbReference type="ARBA" id="ARBA00022729"/>
    </source>
</evidence>
<dbReference type="GO" id="GO:0046872">
    <property type="term" value="F:metal ion binding"/>
    <property type="evidence" value="ECO:0007669"/>
    <property type="project" value="UniProtKB-KW"/>
</dbReference>
<evidence type="ECO:0000256" key="5">
    <source>
        <dbReference type="ARBA" id="ARBA00022723"/>
    </source>
</evidence>
<evidence type="ECO:0000256" key="1">
    <source>
        <dbReference type="ARBA" id="ARBA00001942"/>
    </source>
</evidence>
<sequence length="693" mass="77682">MDKEVFSLCFMCSVRCPIRVKVKDGHVDWIEGNQHVAGIEGSLCPRGSAGKSMLYDDQRVQSPLIRVGERGSGNWRKASWDEAIDYVATRIKEITDENGGHSLALCERTQLATHVSKTFLKALKSPNHFTHDALCKGSVNTACRSLFGYNDGQIGINYGNTKNIVLYGRNIFESIALKEVNGLMKALENGAKLTYIDPRVNITASKAHRYWMIRPGTDLALNYALIHTILKERLYDAEFVSKWVHGLSDLQEFVEEYTPEWAQKETGINADEIVGLARQISKDKPSVIFHYGYRGASHTNEIYMRRSILMLNALMGSVEAKGGIFFKKGPGEVGGKAARKLTAQEFPKIDVPRFDKVGTPDFPLPDPNHGVAQIFPHAVLNEDPYPIKGLIAYRMDPLMSIADTTQTRRALDKLELIVTIDINYSDIAWYSDVILPESTYLERTDCIQQMNGLKPQMYMREKAVEPRYDTMDGAMILKRIAQKLGIGDYFPYESMDELVDWQLEGTGFTREDFKKKGFVAYGADQIFWDKNNIPFKTPSGKIEFKSSLLENAGFESFPEYEPVPAPEAGKFRLVVGRSALHTHVSTQNVPYLNELESENVLWINTGKANELGIKDKDVVEVTSACGKGQIKAFVTDLIHPESVFMLHGYGHQAGRAKRSFNKGLSDALIQENVYDKIGGSPAYHDTFVSVTPL</sequence>
<dbReference type="GO" id="GO:0043546">
    <property type="term" value="F:molybdopterin cofactor binding"/>
    <property type="evidence" value="ECO:0007669"/>
    <property type="project" value="InterPro"/>
</dbReference>
<dbReference type="Pfam" id="PF04879">
    <property type="entry name" value="Molybdop_Fe4S4"/>
    <property type="match status" value="1"/>
</dbReference>
<dbReference type="InterPro" id="IPR027467">
    <property type="entry name" value="MopterinOxRdtase_cofactor_BS"/>
</dbReference>
<keyword evidence="8" id="KW-0408">Iron</keyword>
<evidence type="ECO:0000256" key="3">
    <source>
        <dbReference type="ARBA" id="ARBA00022485"/>
    </source>
</evidence>
<evidence type="ECO:0000256" key="8">
    <source>
        <dbReference type="ARBA" id="ARBA00023004"/>
    </source>
</evidence>
<evidence type="ECO:0000313" key="12">
    <source>
        <dbReference type="Proteomes" id="UP000199608"/>
    </source>
</evidence>
<comment type="cofactor">
    <cofactor evidence="1">
        <name>Mo-bis(molybdopterin guanine dinucleotide)</name>
        <dbReference type="ChEBI" id="CHEBI:60539"/>
    </cofactor>
</comment>
<dbReference type="InterPro" id="IPR006656">
    <property type="entry name" value="Mopterin_OxRdtase"/>
</dbReference>
<dbReference type="InterPro" id="IPR006657">
    <property type="entry name" value="MoPterin_dinucl-bd_dom"/>
</dbReference>
<dbReference type="InterPro" id="IPR009010">
    <property type="entry name" value="Asp_de-COase-like_dom_sf"/>
</dbReference>
<keyword evidence="7" id="KW-0560">Oxidoreductase</keyword>
<proteinExistence type="inferred from homology"/>
<dbReference type="InterPro" id="IPR006963">
    <property type="entry name" value="Mopterin_OxRdtase_4Fe-4S_dom"/>
</dbReference>
<protein>
    <submittedName>
        <fullName evidence="11">Thiosulfate reductase / polysulfide reductase chain A</fullName>
    </submittedName>
</protein>
<keyword evidence="9" id="KW-0411">Iron-sulfur</keyword>
<comment type="similarity">
    <text evidence="2">Belongs to the prokaryotic molybdopterin-containing oxidoreductase family.</text>
</comment>
<dbReference type="PROSITE" id="PS00551">
    <property type="entry name" value="MOLYBDOPTERIN_PROK_1"/>
    <property type="match status" value="1"/>
</dbReference>
<gene>
    <name evidence="11" type="ORF">SAMN04487931_102478</name>
</gene>
<evidence type="ECO:0000259" key="10">
    <source>
        <dbReference type="PROSITE" id="PS51669"/>
    </source>
</evidence>
<name>A0A1H2E3M2_9BACT</name>
<dbReference type="Gene3D" id="2.20.25.90">
    <property type="entry name" value="ADC-like domains"/>
    <property type="match status" value="1"/>
</dbReference>
<dbReference type="AlphaFoldDB" id="A0A1H2E3M2"/>
<dbReference type="SUPFAM" id="SSF50692">
    <property type="entry name" value="ADC-like"/>
    <property type="match status" value="1"/>
</dbReference>
<evidence type="ECO:0000256" key="9">
    <source>
        <dbReference type="ARBA" id="ARBA00023014"/>
    </source>
</evidence>
<dbReference type="PANTHER" id="PTHR43742:SF9">
    <property type="entry name" value="TETRATHIONATE REDUCTASE SUBUNIT A"/>
    <property type="match status" value="1"/>
</dbReference>
<dbReference type="Gene3D" id="2.40.40.20">
    <property type="match status" value="1"/>
</dbReference>
<evidence type="ECO:0000313" key="11">
    <source>
        <dbReference type="EMBL" id="SDT89802.1"/>
    </source>
</evidence>
<keyword evidence="5" id="KW-0479">Metal-binding</keyword>
<dbReference type="InterPro" id="IPR050612">
    <property type="entry name" value="Prok_Mopterin_Oxidored"/>
</dbReference>
<keyword evidence="12" id="KW-1185">Reference proteome</keyword>
<dbReference type="PANTHER" id="PTHR43742">
    <property type="entry name" value="TRIMETHYLAMINE-N-OXIDE REDUCTASE"/>
    <property type="match status" value="1"/>
</dbReference>